<dbReference type="Pfam" id="PF07980">
    <property type="entry name" value="SusD_RagB"/>
    <property type="match status" value="1"/>
</dbReference>
<comment type="caution">
    <text evidence="8">The sequence shown here is derived from an EMBL/GenBank/DDBJ whole genome shotgun (WGS) entry which is preliminary data.</text>
</comment>
<evidence type="ECO:0000256" key="5">
    <source>
        <dbReference type="ARBA" id="ARBA00023237"/>
    </source>
</evidence>
<dbReference type="EMBL" id="QTJU01000007">
    <property type="protein sequence ID" value="RFM26894.1"/>
    <property type="molecule type" value="Genomic_DNA"/>
</dbReference>
<keyword evidence="4" id="KW-0472">Membrane</keyword>
<evidence type="ECO:0000259" key="7">
    <source>
        <dbReference type="Pfam" id="PF14322"/>
    </source>
</evidence>
<evidence type="ECO:0000256" key="1">
    <source>
        <dbReference type="ARBA" id="ARBA00004442"/>
    </source>
</evidence>
<dbReference type="GO" id="GO:0009279">
    <property type="term" value="C:cell outer membrane"/>
    <property type="evidence" value="ECO:0007669"/>
    <property type="project" value="UniProtKB-SubCell"/>
</dbReference>
<name>A0A3E1NGE4_9BACT</name>
<dbReference type="CDD" id="cd08977">
    <property type="entry name" value="SusD"/>
    <property type="match status" value="1"/>
</dbReference>
<protein>
    <submittedName>
        <fullName evidence="8">RagB/SusD family nutrient uptake outer membrane protein</fullName>
    </submittedName>
</protein>
<dbReference type="RefSeq" id="WP_116848678.1">
    <property type="nucleotide sequence ID" value="NZ_QTJU01000007.1"/>
</dbReference>
<evidence type="ECO:0000259" key="6">
    <source>
        <dbReference type="Pfam" id="PF07980"/>
    </source>
</evidence>
<gene>
    <name evidence="8" type="ORF">DXN05_18070</name>
</gene>
<dbReference type="Pfam" id="PF14322">
    <property type="entry name" value="SusD-like_3"/>
    <property type="match status" value="1"/>
</dbReference>
<dbReference type="Gene3D" id="1.25.40.390">
    <property type="match status" value="1"/>
</dbReference>
<feature type="domain" description="SusD-like N-terminal" evidence="7">
    <location>
        <begin position="61"/>
        <end position="218"/>
    </location>
</feature>
<dbReference type="InterPro" id="IPR011990">
    <property type="entry name" value="TPR-like_helical_dom_sf"/>
</dbReference>
<proteinExistence type="inferred from homology"/>
<feature type="domain" description="RagB/SusD" evidence="6">
    <location>
        <begin position="304"/>
        <end position="542"/>
    </location>
</feature>
<dbReference type="AlphaFoldDB" id="A0A3E1NGE4"/>
<evidence type="ECO:0000256" key="2">
    <source>
        <dbReference type="ARBA" id="ARBA00006275"/>
    </source>
</evidence>
<evidence type="ECO:0000313" key="8">
    <source>
        <dbReference type="EMBL" id="RFM26894.1"/>
    </source>
</evidence>
<keyword evidence="9" id="KW-1185">Reference proteome</keyword>
<dbReference type="SUPFAM" id="SSF48452">
    <property type="entry name" value="TPR-like"/>
    <property type="match status" value="1"/>
</dbReference>
<reference evidence="8 9" key="1">
    <citation type="submission" date="2018-08" db="EMBL/GenBank/DDBJ databases">
        <title>Chitinophagaceae sp. K23C18032701, a novel bacterium isolated from forest soil.</title>
        <authorList>
            <person name="Wang C."/>
        </authorList>
    </citation>
    <scope>NUCLEOTIDE SEQUENCE [LARGE SCALE GENOMIC DNA]</scope>
    <source>
        <strain evidence="8 9">K23C18032701</strain>
    </source>
</reference>
<keyword evidence="5" id="KW-0998">Cell outer membrane</keyword>
<organism evidence="8 9">
    <name type="scientific">Deminuibacter soli</name>
    <dbReference type="NCBI Taxonomy" id="2291815"/>
    <lineage>
        <taxon>Bacteria</taxon>
        <taxon>Pseudomonadati</taxon>
        <taxon>Bacteroidota</taxon>
        <taxon>Chitinophagia</taxon>
        <taxon>Chitinophagales</taxon>
        <taxon>Chitinophagaceae</taxon>
        <taxon>Deminuibacter</taxon>
    </lineage>
</organism>
<comment type="similarity">
    <text evidence="2">Belongs to the SusD family.</text>
</comment>
<evidence type="ECO:0000256" key="4">
    <source>
        <dbReference type="ARBA" id="ARBA00023136"/>
    </source>
</evidence>
<keyword evidence="3" id="KW-0732">Signal</keyword>
<dbReference type="InterPro" id="IPR012944">
    <property type="entry name" value="SusD_RagB_dom"/>
</dbReference>
<sequence length="550" mass="62293">MKCNPLMLAILCGAVLLSSCSKKELDKLPQEEISEGTFWTTEKEARLALTACYNFVNGTAYDAWYNDGFADNCYCQYPWESNATEISAGNINAATINQGYDYTIITRCNYFLANIDKVKMDETLKQRYIGEARALRAYRYFLMTQYFGPLPLIKDAAKDPASLNIAPASQDELYDFITQELDQASAVLPDEYNGSGAGNEKGRITKWAALALESRAWLYRGQWSKAAAIAKQIIDGNHFRLFRLTSLAADDLKDDYSSLRSFADDAAKQKFYKGLRSYEQQFWAANEYNPEVILDAGFILNDATYSNGLQLLLPPAYLGGWSSIEPTQELVDAYWKADGTAFAPPTAATRAASFNKGNPSPAYYDEFKDRDTRLYASVLFPSNPWGRMGVTGYWDQGETKTGYTFRKLVDPNYVVDWTAPQNYQIIRYAEVLLTFAEAQNEAEGPGPEVYSALNDIRDRAGMPPVTPGLSKDELRKVIQNERRIELAQEGFRYDDMRRWNLTTNMKNEYDINNNLVQERKWQDKFKLLPYPQTAVDRNGLLKTAQAAKGY</sequence>
<accession>A0A3E1NGE4</accession>
<dbReference type="OrthoDB" id="5694214at2"/>
<evidence type="ECO:0000256" key="3">
    <source>
        <dbReference type="ARBA" id="ARBA00022729"/>
    </source>
</evidence>
<dbReference type="PROSITE" id="PS51257">
    <property type="entry name" value="PROKAR_LIPOPROTEIN"/>
    <property type="match status" value="1"/>
</dbReference>
<dbReference type="InterPro" id="IPR033985">
    <property type="entry name" value="SusD-like_N"/>
</dbReference>
<dbReference type="Proteomes" id="UP000261284">
    <property type="component" value="Unassembled WGS sequence"/>
</dbReference>
<evidence type="ECO:0000313" key="9">
    <source>
        <dbReference type="Proteomes" id="UP000261284"/>
    </source>
</evidence>
<comment type="subcellular location">
    <subcellularLocation>
        <location evidence="1">Cell outer membrane</location>
    </subcellularLocation>
</comment>